<proteinExistence type="inferred from homology"/>
<keyword evidence="5" id="KW-0804">Transcription</keyword>
<evidence type="ECO:0000313" key="7">
    <source>
        <dbReference type="EMBL" id="MBD1388953.1"/>
    </source>
</evidence>
<keyword evidence="2" id="KW-0805">Transcription regulation</keyword>
<dbReference type="Proteomes" id="UP000638014">
    <property type="component" value="Unassembled WGS sequence"/>
</dbReference>
<protein>
    <submittedName>
        <fullName evidence="7">RNA polymerase factor sigma-32</fullName>
    </submittedName>
</protein>
<evidence type="ECO:0000259" key="6">
    <source>
        <dbReference type="PROSITE" id="PS00715"/>
    </source>
</evidence>
<comment type="caution">
    <text evidence="7">The sequence shown here is derived from an EMBL/GenBank/DDBJ whole genome shotgun (WGS) entry which is preliminary data.</text>
</comment>
<dbReference type="SUPFAM" id="SSF88659">
    <property type="entry name" value="Sigma3 and sigma4 domains of RNA polymerase sigma factors"/>
    <property type="match status" value="1"/>
</dbReference>
<reference evidence="7" key="1">
    <citation type="submission" date="2020-09" db="EMBL/GenBank/DDBJ databases">
        <title>A novel bacterium of genus Neiella, isolated from South China Sea.</title>
        <authorList>
            <person name="Huang H."/>
            <person name="Mo K."/>
            <person name="Hu Y."/>
        </authorList>
    </citation>
    <scope>NUCLEOTIDE SEQUENCE</scope>
    <source>
        <strain evidence="7">HB171785</strain>
    </source>
</reference>
<evidence type="ECO:0000256" key="2">
    <source>
        <dbReference type="ARBA" id="ARBA00023015"/>
    </source>
</evidence>
<dbReference type="InterPro" id="IPR050813">
    <property type="entry name" value="Sigma-70_Factor"/>
</dbReference>
<dbReference type="GO" id="GO:0016987">
    <property type="term" value="F:sigma factor activity"/>
    <property type="evidence" value="ECO:0007669"/>
    <property type="project" value="UniProtKB-KW"/>
</dbReference>
<keyword evidence="3" id="KW-0731">Sigma factor</keyword>
<dbReference type="Pfam" id="PF04542">
    <property type="entry name" value="Sigma70_r2"/>
    <property type="match status" value="1"/>
</dbReference>
<dbReference type="InterPro" id="IPR007627">
    <property type="entry name" value="RNA_pol_sigma70_r2"/>
</dbReference>
<sequence>MTGNSLAVNSDYSIAGGFSAYLNYAYSQRPLSMTEERDLFARYAEHNDLDAARAIILSHLRFVAFVARSFSGYQLPLEDLVQEGSIGLMKAIKRFDLSFGVRFASFAVHWIKAEIQEYVIRNWKLVKVATTKAQRRLFFNLRGLKNTLGWMNANEIKEVANYLDVDESDVVEMESRLRQADVFFDPSFGEAKSDDSGLGEGQAKLLEDKSPCPEQHYLKEDLNKKCRQKITQYLATLAPRSRDIFVSRWLVNDESQRSQLKELAQRYNISPERVRQIESDVLNQLRQHLKKEKISLV</sequence>
<dbReference type="PRINTS" id="PR00046">
    <property type="entry name" value="SIGMA70FCT"/>
</dbReference>
<dbReference type="InterPro" id="IPR013324">
    <property type="entry name" value="RNA_pol_sigma_r3/r4-like"/>
</dbReference>
<dbReference type="CDD" id="cd06171">
    <property type="entry name" value="Sigma70_r4"/>
    <property type="match status" value="1"/>
</dbReference>
<name>A0A8J6UIR9_9GAMM</name>
<dbReference type="Pfam" id="PF04545">
    <property type="entry name" value="Sigma70_r4"/>
    <property type="match status" value="1"/>
</dbReference>
<dbReference type="PROSITE" id="PS00715">
    <property type="entry name" value="SIGMA70_1"/>
    <property type="match status" value="1"/>
</dbReference>
<dbReference type="RefSeq" id="WP_224745843.1">
    <property type="nucleotide sequence ID" value="NZ_JACXAF010000006.1"/>
</dbReference>
<dbReference type="InterPro" id="IPR000943">
    <property type="entry name" value="RNA_pol_sigma70"/>
</dbReference>
<dbReference type="Gene3D" id="1.20.120.1810">
    <property type="match status" value="1"/>
</dbReference>
<dbReference type="NCBIfam" id="TIGR02937">
    <property type="entry name" value="sigma70-ECF"/>
    <property type="match status" value="1"/>
</dbReference>
<dbReference type="PANTHER" id="PTHR30376:SF3">
    <property type="entry name" value="RNA POLYMERASE SIGMA FACTOR RPOH"/>
    <property type="match status" value="1"/>
</dbReference>
<dbReference type="InterPro" id="IPR014284">
    <property type="entry name" value="RNA_pol_sigma-70_dom"/>
</dbReference>
<accession>A0A8J6UIR9</accession>
<dbReference type="SUPFAM" id="SSF88946">
    <property type="entry name" value="Sigma2 domain of RNA polymerase sigma factors"/>
    <property type="match status" value="1"/>
</dbReference>
<evidence type="ECO:0000256" key="4">
    <source>
        <dbReference type="ARBA" id="ARBA00023125"/>
    </source>
</evidence>
<dbReference type="InterPro" id="IPR007630">
    <property type="entry name" value="RNA_pol_sigma70_r4"/>
</dbReference>
<dbReference type="GO" id="GO:0003677">
    <property type="term" value="F:DNA binding"/>
    <property type="evidence" value="ECO:0007669"/>
    <property type="project" value="UniProtKB-KW"/>
</dbReference>
<keyword evidence="8" id="KW-1185">Reference proteome</keyword>
<dbReference type="GO" id="GO:0006352">
    <property type="term" value="P:DNA-templated transcription initiation"/>
    <property type="evidence" value="ECO:0007669"/>
    <property type="project" value="InterPro"/>
</dbReference>
<dbReference type="AlphaFoldDB" id="A0A8J6UIR9"/>
<dbReference type="NCBIfam" id="NF005143">
    <property type="entry name" value="PRK06596.1"/>
    <property type="match status" value="1"/>
</dbReference>
<evidence type="ECO:0000256" key="1">
    <source>
        <dbReference type="ARBA" id="ARBA00007788"/>
    </source>
</evidence>
<gene>
    <name evidence="7" type="ORF">IC617_05885</name>
</gene>
<dbReference type="PANTHER" id="PTHR30376">
    <property type="entry name" value="SIGMA FACTOR RPOH HEAT SHOCK RELATED"/>
    <property type="match status" value="1"/>
</dbReference>
<dbReference type="Gene3D" id="1.20.140.160">
    <property type="match status" value="1"/>
</dbReference>
<dbReference type="EMBL" id="JACXAF010000006">
    <property type="protein sequence ID" value="MBD1388953.1"/>
    <property type="molecule type" value="Genomic_DNA"/>
</dbReference>
<dbReference type="InterPro" id="IPR013325">
    <property type="entry name" value="RNA_pol_sigma_r2"/>
</dbReference>
<evidence type="ECO:0000256" key="3">
    <source>
        <dbReference type="ARBA" id="ARBA00023082"/>
    </source>
</evidence>
<keyword evidence="4" id="KW-0238">DNA-binding</keyword>
<comment type="similarity">
    <text evidence="1">Belongs to the sigma-70 factor family.</text>
</comment>
<evidence type="ECO:0000313" key="8">
    <source>
        <dbReference type="Proteomes" id="UP000638014"/>
    </source>
</evidence>
<organism evidence="7 8">
    <name type="scientific">Neiella litorisoli</name>
    <dbReference type="NCBI Taxonomy" id="2771431"/>
    <lineage>
        <taxon>Bacteria</taxon>
        <taxon>Pseudomonadati</taxon>
        <taxon>Pseudomonadota</taxon>
        <taxon>Gammaproteobacteria</taxon>
        <taxon>Alteromonadales</taxon>
        <taxon>Echinimonadaceae</taxon>
        <taxon>Neiella</taxon>
    </lineage>
</organism>
<evidence type="ECO:0000256" key="5">
    <source>
        <dbReference type="ARBA" id="ARBA00023163"/>
    </source>
</evidence>
<feature type="domain" description="RNA polymerase sigma-70" evidence="6">
    <location>
        <begin position="79"/>
        <end position="92"/>
    </location>
</feature>